<sequence length="421" mass="48480">MKAIRLYLLIMLLLSFGGTWAQTSFEEIDATPAKAGGVYLTYPVEEYHQTPAPKGYQPFYISHYGRHGSRFLLRDKDYKWIIDLLKDADNQHALTDLGRDLLVKLQELWPIVEGRGGDLTFVGERQHRGIAYRMYTHYPEVFRKTKKVSARSTMSLRCAMSMAAFCDELKGLSPGLDMHLEASEKYVRYLNWQSKASNAFADGKHGPWVEEYRKFSLAQTRPERMCQSLFSDSTYVLKKVNPSELMWGLYWIVVDMQDIDTAIQLPQVLTNRELFDLWQVINYKFYVDGANHADGKGACPRKAVPLVKNIIESADEAIVNKNIAATLRFGHDGNIIPLLALIKLENFNASVSNPYEVYKVWSDFKAVPMAGNIQLIFYKNKKNDVLVKILHNEKEAHVALHTDIFPYYRWKELRSYLQSLL</sequence>
<evidence type="ECO:0000313" key="16">
    <source>
        <dbReference type="Proteomes" id="UP000274578"/>
    </source>
</evidence>
<dbReference type="EMBL" id="LR134384">
    <property type="protein sequence ID" value="VEH14799.1"/>
    <property type="molecule type" value="Genomic_DNA"/>
</dbReference>
<evidence type="ECO:0000256" key="1">
    <source>
        <dbReference type="ARBA" id="ARBA00004370"/>
    </source>
</evidence>
<evidence type="ECO:0000256" key="10">
    <source>
        <dbReference type="ARBA" id="ARBA00043668"/>
    </source>
</evidence>
<proteinExistence type="inferred from homology"/>
<comment type="catalytic activity">
    <reaction evidence="12">
        <text>1D-myo-inositol hexakisphosphate + H2O = 1D-myo-inositol 1,2,4,5,6-pentakisphosphate + phosphate</text>
        <dbReference type="Rhea" id="RHEA:16989"/>
        <dbReference type="ChEBI" id="CHEBI:15377"/>
        <dbReference type="ChEBI" id="CHEBI:43474"/>
        <dbReference type="ChEBI" id="CHEBI:57798"/>
        <dbReference type="ChEBI" id="CHEBI:58130"/>
        <dbReference type="EC" id="3.1.3.62"/>
    </reaction>
    <physiologicalReaction direction="left-to-right" evidence="12">
        <dbReference type="Rhea" id="RHEA:16990"/>
    </physiologicalReaction>
</comment>
<evidence type="ECO:0000256" key="12">
    <source>
        <dbReference type="ARBA" id="ARBA00043691"/>
    </source>
</evidence>
<feature type="signal peptide" evidence="14">
    <location>
        <begin position="1"/>
        <end position="21"/>
    </location>
</feature>
<evidence type="ECO:0000313" key="15">
    <source>
        <dbReference type="EMBL" id="VEH14799.1"/>
    </source>
</evidence>
<name>A0A448L4B4_9BACT</name>
<evidence type="ECO:0000256" key="5">
    <source>
        <dbReference type="ARBA" id="ARBA00018097"/>
    </source>
</evidence>
<evidence type="ECO:0000256" key="2">
    <source>
        <dbReference type="ARBA" id="ARBA00008422"/>
    </source>
</evidence>
<evidence type="ECO:0000256" key="14">
    <source>
        <dbReference type="SAM" id="SignalP"/>
    </source>
</evidence>
<evidence type="ECO:0000256" key="7">
    <source>
        <dbReference type="ARBA" id="ARBA00022801"/>
    </source>
</evidence>
<accession>A0A448L4B4</accession>
<dbReference type="Gene3D" id="3.40.50.1240">
    <property type="entry name" value="Phosphoglycerate mutase-like"/>
    <property type="match status" value="1"/>
</dbReference>
<dbReference type="GeneID" id="85011668"/>
<protein>
    <recommendedName>
        <fullName evidence="5">Multiple inositol polyphosphate phosphatase 1</fullName>
        <ecNumber evidence="4">3.1.3.62</ecNumber>
        <ecNumber evidence="3">3.1.3.80</ecNumber>
    </recommendedName>
    <alternativeName>
        <fullName evidence="9">2,3-bisphosphoglycerate 3-phosphatase</fullName>
    </alternativeName>
</protein>
<dbReference type="KEGG" id="poc:NCTC13071_00783"/>
<evidence type="ECO:0000256" key="13">
    <source>
        <dbReference type="ARBA" id="ARBA00043832"/>
    </source>
</evidence>
<dbReference type="GO" id="GO:0016020">
    <property type="term" value="C:membrane"/>
    <property type="evidence" value="ECO:0007669"/>
    <property type="project" value="UniProtKB-SubCell"/>
</dbReference>
<evidence type="ECO:0000256" key="8">
    <source>
        <dbReference type="ARBA" id="ARBA00023136"/>
    </source>
</evidence>
<dbReference type="InterPro" id="IPR029033">
    <property type="entry name" value="His_PPase_superfam"/>
</dbReference>
<comment type="subcellular location">
    <subcellularLocation>
        <location evidence="1">Membrane</location>
    </subcellularLocation>
</comment>
<comment type="similarity">
    <text evidence="2">Belongs to the histidine acid phosphatase family. MINPP1 subfamily.</text>
</comment>
<comment type="catalytic activity">
    <reaction evidence="11">
        <text>1D-myo-inositol 1,2,4,5,6-pentakisphosphate + H2O = 1D-myo-inositol 1,2,5,6-tetrakisphosphate + phosphate</text>
        <dbReference type="Rhea" id="RHEA:77115"/>
        <dbReference type="ChEBI" id="CHEBI:15377"/>
        <dbReference type="ChEBI" id="CHEBI:43474"/>
        <dbReference type="ChEBI" id="CHEBI:57798"/>
        <dbReference type="ChEBI" id="CHEBI:195535"/>
        <dbReference type="EC" id="3.1.3.62"/>
    </reaction>
    <physiologicalReaction direction="left-to-right" evidence="11">
        <dbReference type="Rhea" id="RHEA:77116"/>
    </physiologicalReaction>
</comment>
<evidence type="ECO:0000256" key="6">
    <source>
        <dbReference type="ARBA" id="ARBA00022729"/>
    </source>
</evidence>
<keyword evidence="8" id="KW-0472">Membrane</keyword>
<dbReference type="InterPro" id="IPR000560">
    <property type="entry name" value="His_Pase_clade-2"/>
</dbReference>
<comment type="catalytic activity">
    <reaction evidence="10">
        <text>1D-myo-inositol 1,2,5,6-tetrakisphosphate + H2O = 1D-myo-inositol 1,2,6-trisphosphate + phosphate</text>
        <dbReference type="Rhea" id="RHEA:77119"/>
        <dbReference type="ChEBI" id="CHEBI:15377"/>
        <dbReference type="ChEBI" id="CHEBI:43474"/>
        <dbReference type="ChEBI" id="CHEBI:195535"/>
        <dbReference type="ChEBI" id="CHEBI:195537"/>
        <dbReference type="EC" id="3.1.3.62"/>
    </reaction>
    <physiologicalReaction direction="left-to-right" evidence="10">
        <dbReference type="Rhea" id="RHEA:77120"/>
    </physiologicalReaction>
</comment>
<comment type="catalytic activity">
    <reaction evidence="13">
        <text>(2R)-2,3-bisphosphoglycerate + H2O = (2R)-2-phosphoglycerate + phosphate</text>
        <dbReference type="Rhea" id="RHEA:27381"/>
        <dbReference type="ChEBI" id="CHEBI:15377"/>
        <dbReference type="ChEBI" id="CHEBI:43474"/>
        <dbReference type="ChEBI" id="CHEBI:58248"/>
        <dbReference type="ChEBI" id="CHEBI:58289"/>
        <dbReference type="EC" id="3.1.3.80"/>
    </reaction>
    <physiologicalReaction direction="left-to-right" evidence="13">
        <dbReference type="Rhea" id="RHEA:27382"/>
    </physiologicalReaction>
</comment>
<dbReference type="EC" id="3.1.3.80" evidence="3"/>
<dbReference type="GO" id="GO:0034417">
    <property type="term" value="F:bisphosphoglycerate 3-phosphatase activity"/>
    <property type="evidence" value="ECO:0007669"/>
    <property type="project" value="UniProtKB-EC"/>
</dbReference>
<evidence type="ECO:0000256" key="3">
    <source>
        <dbReference type="ARBA" id="ARBA00012976"/>
    </source>
</evidence>
<organism evidence="15 16">
    <name type="scientific">Segatella oris</name>
    <dbReference type="NCBI Taxonomy" id="28135"/>
    <lineage>
        <taxon>Bacteria</taxon>
        <taxon>Pseudomonadati</taxon>
        <taxon>Bacteroidota</taxon>
        <taxon>Bacteroidia</taxon>
        <taxon>Bacteroidales</taxon>
        <taxon>Prevotellaceae</taxon>
        <taxon>Segatella</taxon>
    </lineage>
</organism>
<dbReference type="EC" id="3.1.3.62" evidence="4"/>
<dbReference type="PANTHER" id="PTHR20963">
    <property type="entry name" value="MULTIPLE INOSITOL POLYPHOSPHATE PHOSPHATASE-RELATED"/>
    <property type="match status" value="1"/>
</dbReference>
<dbReference type="RefSeq" id="WP_018920300.1">
    <property type="nucleotide sequence ID" value="NZ_LR134384.1"/>
</dbReference>
<dbReference type="Pfam" id="PF00328">
    <property type="entry name" value="His_Phos_2"/>
    <property type="match status" value="1"/>
</dbReference>
<keyword evidence="6 14" id="KW-0732">Signal</keyword>
<feature type="chain" id="PRO_5019319246" description="Multiple inositol polyphosphate phosphatase 1" evidence="14">
    <location>
        <begin position="22"/>
        <end position="421"/>
    </location>
</feature>
<dbReference type="SUPFAM" id="SSF53254">
    <property type="entry name" value="Phosphoglycerate mutase-like"/>
    <property type="match status" value="1"/>
</dbReference>
<keyword evidence="7" id="KW-0378">Hydrolase</keyword>
<dbReference type="PANTHER" id="PTHR20963:SF8">
    <property type="entry name" value="MULTIPLE INOSITOL POLYPHOSPHATE PHOSPHATASE 1"/>
    <property type="match status" value="1"/>
</dbReference>
<dbReference type="AlphaFoldDB" id="A0A448L4B4"/>
<evidence type="ECO:0000256" key="4">
    <source>
        <dbReference type="ARBA" id="ARBA00013040"/>
    </source>
</evidence>
<reference evidence="15 16" key="1">
    <citation type="submission" date="2018-12" db="EMBL/GenBank/DDBJ databases">
        <authorList>
            <consortium name="Pathogen Informatics"/>
        </authorList>
    </citation>
    <scope>NUCLEOTIDE SEQUENCE [LARGE SCALE GENOMIC DNA]</scope>
    <source>
        <strain evidence="15 16">NCTC13071</strain>
    </source>
</reference>
<evidence type="ECO:0000256" key="11">
    <source>
        <dbReference type="ARBA" id="ARBA00043671"/>
    </source>
</evidence>
<evidence type="ECO:0000256" key="9">
    <source>
        <dbReference type="ARBA" id="ARBA00031642"/>
    </source>
</evidence>
<dbReference type="Proteomes" id="UP000274578">
    <property type="component" value="Chromosome 1"/>
</dbReference>
<gene>
    <name evidence="15" type="ORF">NCTC13071_00783</name>
</gene>